<evidence type="ECO:0000259" key="2">
    <source>
        <dbReference type="Pfam" id="PF00582"/>
    </source>
</evidence>
<dbReference type="CDD" id="cd00293">
    <property type="entry name" value="USP-like"/>
    <property type="match status" value="1"/>
</dbReference>
<proteinExistence type="inferred from homology"/>
<dbReference type="EMBL" id="FNIC01000001">
    <property type="protein sequence ID" value="SDM91364.1"/>
    <property type="molecule type" value="Genomic_DNA"/>
</dbReference>
<dbReference type="PANTHER" id="PTHR46268">
    <property type="entry name" value="STRESS RESPONSE PROTEIN NHAX"/>
    <property type="match status" value="1"/>
</dbReference>
<dbReference type="Proteomes" id="UP000199004">
    <property type="component" value="Unassembled WGS sequence"/>
</dbReference>
<reference evidence="3 4" key="1">
    <citation type="submission" date="2016-10" db="EMBL/GenBank/DDBJ databases">
        <authorList>
            <person name="de Groot N.N."/>
        </authorList>
    </citation>
    <scope>NUCLEOTIDE SEQUENCE [LARGE SCALE GENOMIC DNA]</scope>
    <source>
        <strain evidence="3 4">CGMCC 1.11147</strain>
    </source>
</reference>
<dbReference type="InterPro" id="IPR006016">
    <property type="entry name" value="UspA"/>
</dbReference>
<feature type="domain" description="UspA" evidence="2">
    <location>
        <begin position="11"/>
        <end position="151"/>
    </location>
</feature>
<evidence type="ECO:0000313" key="4">
    <source>
        <dbReference type="Proteomes" id="UP000199004"/>
    </source>
</evidence>
<dbReference type="AlphaFoldDB" id="A0A1G9X3L2"/>
<feature type="domain" description="UspA" evidence="2">
    <location>
        <begin position="162"/>
        <end position="295"/>
    </location>
</feature>
<sequence>MESMHVPPGAVVVGVDGSPSSDQALTWAAEEAFREARALVVAHAAPPPSPTSSAWLMSVGVNHHQVVQQLRDESRALLDRAQEKAVAAHPGLEVHQAIRLTDPRDALLELAREAHLVVVGSRGLGPVRSLLLGSVSLALAKHSPAPVVVTRHLDETRTPGGVLVAVSNDGTDRRALEIAFEIADAREMPLTALHCFWDMAKISQGAVDVPDDEPGLDDERARLRDAVRHLEERYPDVPVHLQLTRGFVDARLLRASEHADLLVLGHQPKPLLNEFVYGSVAPEVVEHAKCSVVVVTQPEVMS</sequence>
<comment type="similarity">
    <text evidence="1">Belongs to the universal stress protein A family.</text>
</comment>
<accession>A0A1G9X3L2</accession>
<dbReference type="InterPro" id="IPR006015">
    <property type="entry name" value="Universal_stress_UspA"/>
</dbReference>
<gene>
    <name evidence="3" type="ORF">SAMN05192576_1250</name>
</gene>
<dbReference type="SUPFAM" id="SSF52402">
    <property type="entry name" value="Adenine nucleotide alpha hydrolases-like"/>
    <property type="match status" value="2"/>
</dbReference>
<evidence type="ECO:0000256" key="1">
    <source>
        <dbReference type="ARBA" id="ARBA00008791"/>
    </source>
</evidence>
<dbReference type="PANTHER" id="PTHR46268:SF6">
    <property type="entry name" value="UNIVERSAL STRESS PROTEIN UP12"/>
    <property type="match status" value="1"/>
</dbReference>
<dbReference type="InterPro" id="IPR014729">
    <property type="entry name" value="Rossmann-like_a/b/a_fold"/>
</dbReference>
<name>A0A1G9X3L2_9ACTN</name>
<dbReference type="STRING" id="1005944.SAMN05192576_1250"/>
<dbReference type="CDD" id="cd23659">
    <property type="entry name" value="USP_At3g01520-like"/>
    <property type="match status" value="1"/>
</dbReference>
<dbReference type="Gene3D" id="3.40.50.620">
    <property type="entry name" value="HUPs"/>
    <property type="match status" value="2"/>
</dbReference>
<organism evidence="3 4">
    <name type="scientific">Nocardioides szechwanensis</name>
    <dbReference type="NCBI Taxonomy" id="1005944"/>
    <lineage>
        <taxon>Bacteria</taxon>
        <taxon>Bacillati</taxon>
        <taxon>Actinomycetota</taxon>
        <taxon>Actinomycetes</taxon>
        <taxon>Propionibacteriales</taxon>
        <taxon>Nocardioidaceae</taxon>
        <taxon>Nocardioides</taxon>
    </lineage>
</organism>
<protein>
    <submittedName>
        <fullName evidence="3">Nucleotide-binding universal stress protein, UspA family</fullName>
    </submittedName>
</protein>
<dbReference type="Pfam" id="PF00582">
    <property type="entry name" value="Usp"/>
    <property type="match status" value="2"/>
</dbReference>
<dbReference type="OrthoDB" id="3873975at2"/>
<keyword evidence="4" id="KW-1185">Reference proteome</keyword>
<evidence type="ECO:0000313" key="3">
    <source>
        <dbReference type="EMBL" id="SDM91364.1"/>
    </source>
</evidence>
<dbReference type="RefSeq" id="WP_091022752.1">
    <property type="nucleotide sequence ID" value="NZ_BKAE01000001.1"/>
</dbReference>
<dbReference type="PRINTS" id="PR01438">
    <property type="entry name" value="UNVRSLSTRESS"/>
</dbReference>